<organism evidence="1 2">
    <name type="scientific">Boeremia exigua</name>
    <dbReference type="NCBI Taxonomy" id="749465"/>
    <lineage>
        <taxon>Eukaryota</taxon>
        <taxon>Fungi</taxon>
        <taxon>Dikarya</taxon>
        <taxon>Ascomycota</taxon>
        <taxon>Pezizomycotina</taxon>
        <taxon>Dothideomycetes</taxon>
        <taxon>Pleosporomycetidae</taxon>
        <taxon>Pleosporales</taxon>
        <taxon>Pleosporineae</taxon>
        <taxon>Didymellaceae</taxon>
        <taxon>Boeremia</taxon>
    </lineage>
</organism>
<name>A0ACC2IH95_9PLEO</name>
<protein>
    <submittedName>
        <fullName evidence="1">Uncharacterized protein</fullName>
    </submittedName>
</protein>
<accession>A0ACC2IH95</accession>
<proteinExistence type="predicted"/>
<evidence type="ECO:0000313" key="2">
    <source>
        <dbReference type="Proteomes" id="UP001153331"/>
    </source>
</evidence>
<dbReference type="Proteomes" id="UP001153331">
    <property type="component" value="Unassembled WGS sequence"/>
</dbReference>
<keyword evidence="2" id="KW-1185">Reference proteome</keyword>
<dbReference type="EMBL" id="JAPHNI010000189">
    <property type="protein sequence ID" value="KAJ8114509.1"/>
    <property type="molecule type" value="Genomic_DNA"/>
</dbReference>
<evidence type="ECO:0000313" key="1">
    <source>
        <dbReference type="EMBL" id="KAJ8114509.1"/>
    </source>
</evidence>
<reference evidence="1" key="1">
    <citation type="submission" date="2022-11" db="EMBL/GenBank/DDBJ databases">
        <title>Genome Sequence of Boeremia exigua.</title>
        <authorList>
            <person name="Buettner E."/>
        </authorList>
    </citation>
    <scope>NUCLEOTIDE SEQUENCE</scope>
    <source>
        <strain evidence="1">CU02</strain>
    </source>
</reference>
<comment type="caution">
    <text evidence="1">The sequence shown here is derived from an EMBL/GenBank/DDBJ whole genome shotgun (WGS) entry which is preliminary data.</text>
</comment>
<sequence length="225" mass="24553">MRMFDLGLQAAAGRLQNTIADSIFSVYSAHEHTTAFVNTPLPLDITLELLVGVFMLSTGIVMSADKLRPIQYTKWAGQISREGRHGEGKYTREGEEILSEGDPYAFLGLDGGINGKGEGRRGFWDVRGKRKEYDEWARGKHLANTQNAKDPLERKAMPFMMQQQPQLASSTISCVPCHLPSATRPADAARPIPSPAESAHPPGAATDAASRPTGARGRPPRRRCA</sequence>
<gene>
    <name evidence="1" type="ORF">OPT61_g3616</name>
</gene>